<comment type="catalytic activity">
    <reaction evidence="16 18">
        <text>L-threonyl-[protein] + ATP = O-phospho-L-threonyl-[protein] + ADP + H(+)</text>
        <dbReference type="Rhea" id="RHEA:46608"/>
        <dbReference type="Rhea" id="RHEA-COMP:11060"/>
        <dbReference type="Rhea" id="RHEA-COMP:11605"/>
        <dbReference type="ChEBI" id="CHEBI:15378"/>
        <dbReference type="ChEBI" id="CHEBI:30013"/>
        <dbReference type="ChEBI" id="CHEBI:30616"/>
        <dbReference type="ChEBI" id="CHEBI:61977"/>
        <dbReference type="ChEBI" id="CHEBI:456216"/>
        <dbReference type="EC" id="2.7.11.1"/>
    </reaction>
</comment>
<feature type="binding site" evidence="20">
    <location>
        <position position="227"/>
    </location>
    <ligand>
        <name>ATP</name>
        <dbReference type="ChEBI" id="CHEBI:30616"/>
    </ligand>
</feature>
<keyword evidence="13" id="KW-0378">Hydrolase</keyword>
<accession>A0A2A9P0K1</accession>
<dbReference type="AlphaFoldDB" id="A0A2A9P0K1"/>
<dbReference type="EMBL" id="KZ301971">
    <property type="protein sequence ID" value="PFH54060.1"/>
    <property type="molecule type" value="Genomic_DNA"/>
</dbReference>
<dbReference type="PROSITE" id="PS01245">
    <property type="entry name" value="RIO1"/>
    <property type="match status" value="1"/>
</dbReference>
<evidence type="ECO:0000256" key="18">
    <source>
        <dbReference type="PIRNR" id="PIRNR038147"/>
    </source>
</evidence>
<feature type="binding site" evidence="20">
    <location>
        <position position="297"/>
    </location>
    <ligand>
        <name>ATP</name>
        <dbReference type="ChEBI" id="CHEBI:30616"/>
    </ligand>
</feature>
<dbReference type="FunFam" id="3.30.200.20:FF:000148">
    <property type="entry name" value="Serine/threonine-protein kinase RIO1"/>
    <property type="match status" value="1"/>
</dbReference>
<evidence type="ECO:0000256" key="4">
    <source>
        <dbReference type="ARBA" id="ARBA00012513"/>
    </source>
</evidence>
<evidence type="ECO:0000256" key="1">
    <source>
        <dbReference type="ARBA" id="ARBA00001946"/>
    </source>
</evidence>
<feature type="active site" description="4-aspartylphosphate intermediate" evidence="19">
    <location>
        <position position="363"/>
    </location>
</feature>
<evidence type="ECO:0000256" key="7">
    <source>
        <dbReference type="ARBA" id="ARBA00022517"/>
    </source>
</evidence>
<comment type="subcellular location">
    <subcellularLocation>
        <location evidence="2">Cytoplasm</location>
    </subcellularLocation>
</comment>
<evidence type="ECO:0000256" key="16">
    <source>
        <dbReference type="ARBA" id="ARBA00047899"/>
    </source>
</evidence>
<evidence type="ECO:0000259" key="23">
    <source>
        <dbReference type="SMART" id="SM00090"/>
    </source>
</evidence>
<dbReference type="STRING" id="703135.A0A2A9P0K1"/>
<evidence type="ECO:0000256" key="9">
    <source>
        <dbReference type="ARBA" id="ARBA00022679"/>
    </source>
</evidence>
<keyword evidence="9 18" id="KW-0808">Transferase</keyword>
<feature type="region of interest" description="Disordered" evidence="22">
    <location>
        <begin position="1"/>
        <end position="29"/>
    </location>
</feature>
<dbReference type="SUPFAM" id="SSF56112">
    <property type="entry name" value="Protein kinase-like (PK-like)"/>
    <property type="match status" value="1"/>
</dbReference>
<evidence type="ECO:0000256" key="10">
    <source>
        <dbReference type="ARBA" id="ARBA00022723"/>
    </source>
</evidence>
<feature type="compositionally biased region" description="Basic and acidic residues" evidence="22">
    <location>
        <begin position="577"/>
        <end position="596"/>
    </location>
</feature>
<protein>
    <recommendedName>
        <fullName evidence="5 18">Serine/threonine-protein kinase RIO1</fullName>
        <ecNumber evidence="4 18">2.7.11.1</ecNumber>
    </recommendedName>
</protein>
<dbReference type="GO" id="GO:0005524">
    <property type="term" value="F:ATP binding"/>
    <property type="evidence" value="ECO:0007669"/>
    <property type="project" value="UniProtKB-KW"/>
</dbReference>
<keyword evidence="7" id="KW-0690">Ribosome biogenesis</keyword>
<dbReference type="InterPro" id="IPR018935">
    <property type="entry name" value="RIO_kinase_CS"/>
</dbReference>
<feature type="region of interest" description="Disordered" evidence="22">
    <location>
        <begin position="109"/>
        <end position="128"/>
    </location>
</feature>
<feature type="domain" description="RIO kinase" evidence="23">
    <location>
        <begin position="170"/>
        <end position="409"/>
    </location>
</feature>
<organism evidence="24 25">
    <name type="scientific">Amanita thiersii Skay4041</name>
    <dbReference type="NCBI Taxonomy" id="703135"/>
    <lineage>
        <taxon>Eukaryota</taxon>
        <taxon>Fungi</taxon>
        <taxon>Dikarya</taxon>
        <taxon>Basidiomycota</taxon>
        <taxon>Agaricomycotina</taxon>
        <taxon>Agaricomycetes</taxon>
        <taxon>Agaricomycetidae</taxon>
        <taxon>Agaricales</taxon>
        <taxon>Pluteineae</taxon>
        <taxon>Amanitaceae</taxon>
        <taxon>Amanita</taxon>
    </lineage>
</organism>
<proteinExistence type="inferred from homology"/>
<feature type="compositionally biased region" description="Acidic residues" evidence="22">
    <location>
        <begin position="556"/>
        <end position="576"/>
    </location>
</feature>
<evidence type="ECO:0000256" key="20">
    <source>
        <dbReference type="PIRSR" id="PIRSR038147-2"/>
    </source>
</evidence>
<evidence type="ECO:0000313" key="25">
    <source>
        <dbReference type="Proteomes" id="UP000242287"/>
    </source>
</evidence>
<feature type="region of interest" description="Disordered" evidence="22">
    <location>
        <begin position="539"/>
        <end position="596"/>
    </location>
</feature>
<sequence>MADIEPGQFDDAPDDTRAGYTYIHTHPPEIQENWLEYSDPEDDEDDDEIDEIYDDNRVEDEDWEIAERDFTKQYNRLRQHVAVRTGNAQGTTSAIDSSASVAALPAINVPKPSSAGKPSIPSMHSKDRTTDQLTALSKTFSSRLAKIDAPYVIGVGVNRKGPSAYANMKDKSDRATNEQVLDPRTRLILFKMIGRGLIHEVNGCVSTGKEANVYHALTPQSDHLALKIYKTSILVFKDRDKYVTGEYRFRRGYSRHNPRKMVRLWAEKEMRNLKRLVVAGIRCPEPIEVRENVLVMSFLGDKEGWASPRLKDAELSGDLNNLTELYIELVCIVRRLYHQCKLVHADLSEYNLLVHNDHLYVIDVSQSVEHDHPSAFDFLRSDIRNVEEFFGRRGVKCLGIRKCFEFVTRDDIGKGEDGITEEEMLNQWLQDENKDGIKGSGNRIETTAMQDDQVHAAHEDSVFLRSFIPRSLNEVYDPERDVERLVRGDGKALIYTQTIGVVGPAGGDSSTHDGNPGQRDQSESEIIKRMNKVRLVGQEEMQGNELEQKRQGGVDESGEETAEDEGTEEDEEDDAEKEFVERKPRGHRHEDREAKKVCTPCSSFWSPLLLALWHGIIMWLEYL</sequence>
<dbReference type="GO" id="GO:0004674">
    <property type="term" value="F:protein serine/threonine kinase activity"/>
    <property type="evidence" value="ECO:0007669"/>
    <property type="project" value="UniProtKB-KW"/>
</dbReference>
<evidence type="ECO:0000256" key="2">
    <source>
        <dbReference type="ARBA" id="ARBA00004496"/>
    </source>
</evidence>
<evidence type="ECO:0000256" key="5">
    <source>
        <dbReference type="ARBA" id="ARBA00016038"/>
    </source>
</evidence>
<dbReference type="CDD" id="cd05147">
    <property type="entry name" value="RIO1_euk"/>
    <property type="match status" value="1"/>
</dbReference>
<dbReference type="Pfam" id="PF01163">
    <property type="entry name" value="RIO1"/>
    <property type="match status" value="1"/>
</dbReference>
<gene>
    <name evidence="24" type="ORF">AMATHDRAFT_136446</name>
</gene>
<evidence type="ECO:0000256" key="11">
    <source>
        <dbReference type="ARBA" id="ARBA00022741"/>
    </source>
</evidence>
<comment type="cofactor">
    <cofactor evidence="1 21">
        <name>Mg(2+)</name>
        <dbReference type="ChEBI" id="CHEBI:18420"/>
    </cofactor>
</comment>
<keyword evidence="10" id="KW-0479">Metal-binding</keyword>
<evidence type="ECO:0000256" key="3">
    <source>
        <dbReference type="ARBA" id="ARBA00009196"/>
    </source>
</evidence>
<dbReference type="EC" id="2.7.11.1" evidence="4 18"/>
<dbReference type="InterPro" id="IPR000687">
    <property type="entry name" value="RIO_kinase"/>
</dbReference>
<dbReference type="InterPro" id="IPR011009">
    <property type="entry name" value="Kinase-like_dom_sf"/>
</dbReference>
<evidence type="ECO:0000256" key="21">
    <source>
        <dbReference type="PIRSR" id="PIRSR038147-3"/>
    </source>
</evidence>
<dbReference type="InterPro" id="IPR051272">
    <property type="entry name" value="RIO-type_Ser/Thr_kinase"/>
</dbReference>
<evidence type="ECO:0000256" key="17">
    <source>
        <dbReference type="ARBA" id="ARBA00048679"/>
    </source>
</evidence>
<evidence type="ECO:0000256" key="12">
    <source>
        <dbReference type="ARBA" id="ARBA00022777"/>
    </source>
</evidence>
<dbReference type="InterPro" id="IPR018934">
    <property type="entry name" value="RIO_dom"/>
</dbReference>
<evidence type="ECO:0000256" key="8">
    <source>
        <dbReference type="ARBA" id="ARBA00022527"/>
    </source>
</evidence>
<dbReference type="GO" id="GO:0016787">
    <property type="term" value="F:hydrolase activity"/>
    <property type="evidence" value="ECO:0007669"/>
    <property type="project" value="UniProtKB-KW"/>
</dbReference>
<evidence type="ECO:0000256" key="6">
    <source>
        <dbReference type="ARBA" id="ARBA00022490"/>
    </source>
</evidence>
<keyword evidence="15" id="KW-0460">Magnesium</keyword>
<dbReference type="Proteomes" id="UP000242287">
    <property type="component" value="Unassembled WGS sequence"/>
</dbReference>
<feature type="binding site" evidence="21">
    <location>
        <position position="351"/>
    </location>
    <ligand>
        <name>Mg(2+)</name>
        <dbReference type="ChEBI" id="CHEBI:18420"/>
    </ligand>
</feature>
<comment type="similarity">
    <text evidence="3 18">Belongs to the protein kinase superfamily. RIO-type Ser/Thr kinase family.</text>
</comment>
<feature type="active site" description="Proton acceptor" evidence="19">
    <location>
        <position position="346"/>
    </location>
</feature>
<evidence type="ECO:0000256" key="13">
    <source>
        <dbReference type="ARBA" id="ARBA00022801"/>
    </source>
</evidence>
<evidence type="ECO:0000313" key="24">
    <source>
        <dbReference type="EMBL" id="PFH54060.1"/>
    </source>
</evidence>
<keyword evidence="8 18" id="KW-0723">Serine/threonine-protein kinase</keyword>
<name>A0A2A9P0K1_9AGAR</name>
<dbReference type="SMART" id="SM00090">
    <property type="entry name" value="RIO"/>
    <property type="match status" value="1"/>
</dbReference>
<keyword evidence="14 18" id="KW-0067">ATP-binding</keyword>
<keyword evidence="11 18" id="KW-0547">Nucleotide-binding</keyword>
<dbReference type="GO" id="GO:0042254">
    <property type="term" value="P:ribosome biogenesis"/>
    <property type="evidence" value="ECO:0007669"/>
    <property type="project" value="UniProtKB-KW"/>
</dbReference>
<dbReference type="PANTHER" id="PTHR45723">
    <property type="entry name" value="SERINE/THREONINE-PROTEIN KINASE RIO1"/>
    <property type="match status" value="1"/>
</dbReference>
<keyword evidence="25" id="KW-1185">Reference proteome</keyword>
<dbReference type="Gene3D" id="1.10.510.10">
    <property type="entry name" value="Transferase(Phosphotransferase) domain 1"/>
    <property type="match status" value="1"/>
</dbReference>
<feature type="binding site" evidence="21">
    <location>
        <position position="363"/>
    </location>
    <ligand>
        <name>Mg(2+)</name>
        <dbReference type="ChEBI" id="CHEBI:18420"/>
    </ligand>
</feature>
<dbReference type="GO" id="GO:0046872">
    <property type="term" value="F:metal ion binding"/>
    <property type="evidence" value="ECO:0007669"/>
    <property type="project" value="UniProtKB-KW"/>
</dbReference>
<keyword evidence="6" id="KW-0963">Cytoplasm</keyword>
<comment type="catalytic activity">
    <reaction evidence="17 18">
        <text>L-seryl-[protein] + ATP = O-phospho-L-seryl-[protein] + ADP + H(+)</text>
        <dbReference type="Rhea" id="RHEA:17989"/>
        <dbReference type="Rhea" id="RHEA-COMP:9863"/>
        <dbReference type="Rhea" id="RHEA-COMP:11604"/>
        <dbReference type="ChEBI" id="CHEBI:15378"/>
        <dbReference type="ChEBI" id="CHEBI:29999"/>
        <dbReference type="ChEBI" id="CHEBI:30616"/>
        <dbReference type="ChEBI" id="CHEBI:83421"/>
        <dbReference type="ChEBI" id="CHEBI:456216"/>
        <dbReference type="EC" id="2.7.11.1"/>
    </reaction>
</comment>
<dbReference type="PIRSF" id="PIRSF038147">
    <property type="entry name" value="Ser/Thr_PK_RIO1"/>
    <property type="match status" value="1"/>
</dbReference>
<feature type="binding site" evidence="20">
    <location>
        <position position="299"/>
    </location>
    <ligand>
        <name>ATP</name>
        <dbReference type="ChEBI" id="CHEBI:30616"/>
    </ligand>
</feature>
<keyword evidence="12 18" id="KW-0418">Kinase</keyword>
<dbReference type="GO" id="GO:0106310">
    <property type="term" value="F:protein serine kinase activity"/>
    <property type="evidence" value="ECO:0007669"/>
    <property type="project" value="RHEA"/>
</dbReference>
<dbReference type="GO" id="GO:0005737">
    <property type="term" value="C:cytoplasm"/>
    <property type="evidence" value="ECO:0007669"/>
    <property type="project" value="UniProtKB-SubCell"/>
</dbReference>
<evidence type="ECO:0000256" key="14">
    <source>
        <dbReference type="ARBA" id="ARBA00022840"/>
    </source>
</evidence>
<dbReference type="OrthoDB" id="205248at2759"/>
<reference evidence="24 25" key="1">
    <citation type="submission" date="2014-02" db="EMBL/GenBank/DDBJ databases">
        <title>Transposable element dynamics among asymbiotic and ectomycorrhizal Amanita fungi.</title>
        <authorList>
            <consortium name="DOE Joint Genome Institute"/>
            <person name="Hess J."/>
            <person name="Skrede I."/>
            <person name="Wolfe B."/>
            <person name="LaButti K."/>
            <person name="Ohm R.A."/>
            <person name="Grigoriev I.V."/>
            <person name="Pringle A."/>
        </authorList>
    </citation>
    <scope>NUCLEOTIDE SEQUENCE [LARGE SCALE GENOMIC DNA]</scope>
    <source>
        <strain evidence="24 25">SKay4041</strain>
    </source>
</reference>
<dbReference type="Gene3D" id="3.30.200.20">
    <property type="entry name" value="Phosphorylase Kinase, domain 1"/>
    <property type="match status" value="1"/>
</dbReference>
<evidence type="ECO:0000256" key="19">
    <source>
        <dbReference type="PIRSR" id="PIRSR038147-1"/>
    </source>
</evidence>
<dbReference type="InterPro" id="IPR017407">
    <property type="entry name" value="Ser/Thr_kinase_Rio1"/>
</dbReference>
<evidence type="ECO:0000256" key="15">
    <source>
        <dbReference type="ARBA" id="ARBA00022842"/>
    </source>
</evidence>
<evidence type="ECO:0000256" key="22">
    <source>
        <dbReference type="SAM" id="MobiDB-lite"/>
    </source>
</evidence>
<feature type="region of interest" description="Disordered" evidence="22">
    <location>
        <begin position="501"/>
        <end position="526"/>
    </location>
</feature>